<evidence type="ECO:0000313" key="2">
    <source>
        <dbReference type="Proteomes" id="UP000460949"/>
    </source>
</evidence>
<gene>
    <name evidence="1" type="ORF">GLW04_20210</name>
</gene>
<comment type="caution">
    <text evidence="1">The sequence shown here is derived from an EMBL/GenBank/DDBJ whole genome shotgun (WGS) entry which is preliminary data.</text>
</comment>
<dbReference type="Proteomes" id="UP000460949">
    <property type="component" value="Unassembled WGS sequence"/>
</dbReference>
<sequence>MTTLGKPVAVAGTLTVLALVGLGDESRAHVQRQETTPIYTDDVKMSKVELLCGQAGPARVLVDVSRAVDFTVVAAFRHVDHPGGVELPEFHIR</sequence>
<dbReference type="AlphaFoldDB" id="A0A845E0L1"/>
<accession>A0A845E0L1</accession>
<evidence type="ECO:0000313" key="1">
    <source>
        <dbReference type="EMBL" id="MYL22185.1"/>
    </source>
</evidence>
<reference evidence="1 2" key="1">
    <citation type="submission" date="2019-11" db="EMBL/GenBank/DDBJ databases">
        <title>Genome sequences of 17 halophilic strains isolated from different environments.</title>
        <authorList>
            <person name="Furrow R.E."/>
        </authorList>
    </citation>
    <scope>NUCLEOTIDE SEQUENCE [LARGE SCALE GENOMIC DNA]</scope>
    <source>
        <strain evidence="1 2">22511_23_Filter</strain>
    </source>
</reference>
<proteinExistence type="predicted"/>
<name>A0A845E0L1_9BACI</name>
<feature type="non-terminal residue" evidence="1">
    <location>
        <position position="93"/>
    </location>
</feature>
<dbReference type="EMBL" id="WMET01000121">
    <property type="protein sequence ID" value="MYL22185.1"/>
    <property type="molecule type" value="Genomic_DNA"/>
</dbReference>
<organism evidence="1 2">
    <name type="scientific">Halobacillus litoralis</name>
    <dbReference type="NCBI Taxonomy" id="45668"/>
    <lineage>
        <taxon>Bacteria</taxon>
        <taxon>Bacillati</taxon>
        <taxon>Bacillota</taxon>
        <taxon>Bacilli</taxon>
        <taxon>Bacillales</taxon>
        <taxon>Bacillaceae</taxon>
        <taxon>Halobacillus</taxon>
    </lineage>
</organism>
<protein>
    <submittedName>
        <fullName evidence="1">Uncharacterized protein</fullName>
    </submittedName>
</protein>
<dbReference type="RefSeq" id="WP_160840057.1">
    <property type="nucleotide sequence ID" value="NZ_WMET01000121.1"/>
</dbReference>